<organism evidence="3 4">
    <name type="scientific">Hanseniaspora valbyensis NRRL Y-1626</name>
    <dbReference type="NCBI Taxonomy" id="766949"/>
    <lineage>
        <taxon>Eukaryota</taxon>
        <taxon>Fungi</taxon>
        <taxon>Dikarya</taxon>
        <taxon>Ascomycota</taxon>
        <taxon>Saccharomycotina</taxon>
        <taxon>Saccharomycetes</taxon>
        <taxon>Saccharomycodales</taxon>
        <taxon>Saccharomycodaceae</taxon>
        <taxon>Hanseniaspora</taxon>
    </lineage>
</organism>
<dbReference type="SUPFAM" id="SSF53474">
    <property type="entry name" value="alpha/beta-Hydrolases"/>
    <property type="match status" value="1"/>
</dbReference>
<keyword evidence="3" id="KW-0378">Hydrolase</keyword>
<dbReference type="EMBL" id="LXPE01000002">
    <property type="protein sequence ID" value="OBA28653.1"/>
    <property type="molecule type" value="Genomic_DNA"/>
</dbReference>
<dbReference type="Pfam" id="PF00561">
    <property type="entry name" value="Abhydrolase_1"/>
    <property type="match status" value="1"/>
</dbReference>
<dbReference type="Proteomes" id="UP000092321">
    <property type="component" value="Unassembled WGS sequence"/>
</dbReference>
<dbReference type="OrthoDB" id="5592486at2759"/>
<dbReference type="GO" id="GO:0016787">
    <property type="term" value="F:hydrolase activity"/>
    <property type="evidence" value="ECO:0007669"/>
    <property type="project" value="UniProtKB-KW"/>
</dbReference>
<evidence type="ECO:0000256" key="1">
    <source>
        <dbReference type="SAM" id="SignalP"/>
    </source>
</evidence>
<sequence length="366" mass="41986">MHRRLLTTRVIIPTSGIVVATAIYNTEEEEIVKPEGWDKIKTLKITKQTNFHPPQNPIILCHGLSGFSSLQIIPSFQQIKLLITNTINKSTSLTDKEPLHAILSVDYWHGIKQKLESNGCKVYIAKVAPYGSIAQRANLLNKYINHICEENNFEKVNLVAHSMGGLDCRYLISAIPKEKKKYTVCSLTTISTPHHGSVVADYFLYKLNLDRFVSDDGTVRIIPPAFGQLTTNYLTKFNEKYQKDDDVNYYSYGAYFWPNWYNFFYLTWKIIFNSSNNLEDRMNDGLVSIRSSKYGEYLGTLKNADHLTLINWLDLSKKMKMDSWFSNEDVLQTTSSNKIVDKDNADDLDILDFYVKICDDLGKRGL</sequence>
<dbReference type="InterPro" id="IPR029058">
    <property type="entry name" value="AB_hydrolase_fold"/>
</dbReference>
<dbReference type="PANTHER" id="PTHR11440">
    <property type="entry name" value="LECITHIN-CHOLESTEROL ACYLTRANSFERASE-RELATED"/>
    <property type="match status" value="1"/>
</dbReference>
<keyword evidence="1" id="KW-0732">Signal</keyword>
<evidence type="ECO:0000259" key="2">
    <source>
        <dbReference type="Pfam" id="PF00561"/>
    </source>
</evidence>
<keyword evidence="4" id="KW-1185">Reference proteome</keyword>
<evidence type="ECO:0000313" key="4">
    <source>
        <dbReference type="Proteomes" id="UP000092321"/>
    </source>
</evidence>
<proteinExistence type="predicted"/>
<evidence type="ECO:0000313" key="3">
    <source>
        <dbReference type="EMBL" id="OBA28653.1"/>
    </source>
</evidence>
<dbReference type="InterPro" id="IPR000073">
    <property type="entry name" value="AB_hydrolase_1"/>
</dbReference>
<dbReference type="Gene3D" id="3.40.50.1820">
    <property type="entry name" value="alpha/beta hydrolase"/>
    <property type="match status" value="1"/>
</dbReference>
<feature type="signal peptide" evidence="1">
    <location>
        <begin position="1"/>
        <end position="22"/>
    </location>
</feature>
<dbReference type="AlphaFoldDB" id="A0A1B7TIV6"/>
<accession>A0A1B7TIV6</accession>
<protein>
    <submittedName>
        <fullName evidence="3">Alpha/beta-hydrolase</fullName>
    </submittedName>
</protein>
<gene>
    <name evidence="3" type="ORF">HANVADRAFT_51123</name>
</gene>
<comment type="caution">
    <text evidence="3">The sequence shown here is derived from an EMBL/GenBank/DDBJ whole genome shotgun (WGS) entry which is preliminary data.</text>
</comment>
<feature type="chain" id="PRO_5008598777" evidence="1">
    <location>
        <begin position="23"/>
        <end position="366"/>
    </location>
</feature>
<feature type="domain" description="AB hydrolase-1" evidence="2">
    <location>
        <begin position="56"/>
        <end position="204"/>
    </location>
</feature>
<name>A0A1B7TIV6_9ASCO</name>
<reference evidence="4" key="1">
    <citation type="journal article" date="2016" name="Proc. Natl. Acad. Sci. U.S.A.">
        <title>Comparative genomics of biotechnologically important yeasts.</title>
        <authorList>
            <person name="Riley R."/>
            <person name="Haridas S."/>
            <person name="Wolfe K.H."/>
            <person name="Lopes M.R."/>
            <person name="Hittinger C.T."/>
            <person name="Goeker M."/>
            <person name="Salamov A.A."/>
            <person name="Wisecaver J.H."/>
            <person name="Long T.M."/>
            <person name="Calvey C.H."/>
            <person name="Aerts A.L."/>
            <person name="Barry K.W."/>
            <person name="Choi C."/>
            <person name="Clum A."/>
            <person name="Coughlan A.Y."/>
            <person name="Deshpande S."/>
            <person name="Douglass A.P."/>
            <person name="Hanson S.J."/>
            <person name="Klenk H.-P."/>
            <person name="LaButti K.M."/>
            <person name="Lapidus A."/>
            <person name="Lindquist E.A."/>
            <person name="Lipzen A.M."/>
            <person name="Meier-Kolthoff J.P."/>
            <person name="Ohm R.A."/>
            <person name="Otillar R.P."/>
            <person name="Pangilinan J.L."/>
            <person name="Peng Y."/>
            <person name="Rokas A."/>
            <person name="Rosa C.A."/>
            <person name="Scheuner C."/>
            <person name="Sibirny A.A."/>
            <person name="Slot J.C."/>
            <person name="Stielow J.B."/>
            <person name="Sun H."/>
            <person name="Kurtzman C.P."/>
            <person name="Blackwell M."/>
            <person name="Grigoriev I.V."/>
            <person name="Jeffries T.W."/>
        </authorList>
    </citation>
    <scope>NUCLEOTIDE SEQUENCE [LARGE SCALE GENOMIC DNA]</scope>
    <source>
        <strain evidence="4">NRRL Y-1626</strain>
    </source>
</reference>